<feature type="domain" description="Peptidase C-terminal archaeal/bacterial" evidence="1">
    <location>
        <begin position="227"/>
        <end position="300"/>
    </location>
</feature>
<organism evidence="2 3">
    <name type="scientific">Herpetosiphon geysericola</name>
    <dbReference type="NCBI Taxonomy" id="70996"/>
    <lineage>
        <taxon>Bacteria</taxon>
        <taxon>Bacillati</taxon>
        <taxon>Chloroflexota</taxon>
        <taxon>Chloroflexia</taxon>
        <taxon>Herpetosiphonales</taxon>
        <taxon>Herpetosiphonaceae</taxon>
        <taxon>Herpetosiphon</taxon>
    </lineage>
</organism>
<dbReference type="RefSeq" id="WP_054532544.1">
    <property type="nucleotide sequence ID" value="NZ_LGKP01000003.1"/>
</dbReference>
<protein>
    <recommendedName>
        <fullName evidence="1">Peptidase C-terminal archaeal/bacterial domain-containing protein</fullName>
    </recommendedName>
</protein>
<dbReference type="SUPFAM" id="SSF89260">
    <property type="entry name" value="Collagen-binding domain"/>
    <property type="match status" value="4"/>
</dbReference>
<sequence length="612" mass="66945">MAHLRRIVLLNFIFSSLLIPTSINSQKIVNQSSEVSLDSVTHENEDSPQTALAEVEPNNTIAAANSITTGHAAGHANATIANSSDIDYFKFVVTANQTFVIETYNVVGTSNDATGLWLYNSSGTLIANDQGGNNGTGNVNARIVFTFVTAGTYFIKVGPDYFINWSGTYSLRVLPKYDQAGAAWNTTNDYEPNDVFAIANTITPGYPNAVTRQIFDNSNYVSADGDQDIYRFTVAANQTFVIETFDVTGNSSDATGLWLYNSSGTLIANDQGGNNGTGTVNARIVFTFATAGTYFIHVESDYFINWTGTYSLRVLPKYDQAGAAWNATNDYEPNDVFAIANSITPGYPNAVTRQIFDNSNYVSADGDQDIYRFTVTANQTFVIETFDITGNSSDATGLWLYNSSGSLIANDQGGNNGTGNVNARIVFTFATAGTYFIQVESDYFTNWTGTYSLRVLPKYDQNGAAWDATNDYEPNDVIPIANSIDFESKNAVNRTLFDATNYVSRYGDEDFYRFTVTANQKVIIETLNAQSSSGRATGLWLYNSSGTLISSDPYGTNYAGGIDARITFTFATAGTYFVAVASNDSLYWYGSYTLRICKDSCFKPVYMPFVRR</sequence>
<dbReference type="OrthoDB" id="136757at2"/>
<feature type="domain" description="Peptidase C-terminal archaeal/bacterial" evidence="1">
    <location>
        <begin position="85"/>
        <end position="157"/>
    </location>
</feature>
<evidence type="ECO:0000313" key="3">
    <source>
        <dbReference type="Proteomes" id="UP000050277"/>
    </source>
</evidence>
<keyword evidence="3" id="KW-1185">Reference proteome</keyword>
<reference evidence="2 3" key="1">
    <citation type="submission" date="2015-07" db="EMBL/GenBank/DDBJ databases">
        <title>Whole genome sequence of Herpetosiphon geysericola DSM 7119.</title>
        <authorList>
            <person name="Hemp J."/>
            <person name="Ward L.M."/>
            <person name="Pace L.A."/>
            <person name="Fischer W.W."/>
        </authorList>
    </citation>
    <scope>NUCLEOTIDE SEQUENCE [LARGE SCALE GENOMIC DNA]</scope>
    <source>
        <strain evidence="2 3">DSM 7119</strain>
    </source>
</reference>
<evidence type="ECO:0000313" key="2">
    <source>
        <dbReference type="EMBL" id="KPL91953.1"/>
    </source>
</evidence>
<dbReference type="InterPro" id="IPR007280">
    <property type="entry name" value="Peptidase_C_arc/bac"/>
</dbReference>
<dbReference type="STRING" id="70996.SE18_00980"/>
<dbReference type="EMBL" id="LGKP01000003">
    <property type="protein sequence ID" value="KPL91953.1"/>
    <property type="molecule type" value="Genomic_DNA"/>
</dbReference>
<dbReference type="Proteomes" id="UP000050277">
    <property type="component" value="Unassembled WGS sequence"/>
</dbReference>
<gene>
    <name evidence="2" type="ORF">SE18_00980</name>
</gene>
<name>A0A0P6YEB2_9CHLR</name>
<dbReference type="Pfam" id="PF04151">
    <property type="entry name" value="PPC"/>
    <property type="match status" value="4"/>
</dbReference>
<accession>A0A0P6YEB2</accession>
<dbReference type="AlphaFoldDB" id="A0A0P6YEB2"/>
<evidence type="ECO:0000259" key="1">
    <source>
        <dbReference type="Pfam" id="PF04151"/>
    </source>
</evidence>
<feature type="domain" description="Peptidase C-terminal archaeal/bacterial" evidence="1">
    <location>
        <begin position="368"/>
        <end position="441"/>
    </location>
</feature>
<feature type="domain" description="Peptidase C-terminal archaeal/bacterial" evidence="1">
    <location>
        <begin position="508"/>
        <end position="582"/>
    </location>
</feature>
<proteinExistence type="predicted"/>
<comment type="caution">
    <text evidence="2">The sequence shown here is derived from an EMBL/GenBank/DDBJ whole genome shotgun (WGS) entry which is preliminary data.</text>
</comment>
<dbReference type="PATRIC" id="fig|70996.4.peg.1472"/>
<dbReference type="Gene3D" id="2.60.120.380">
    <property type="match status" value="4"/>
</dbReference>